<keyword evidence="1" id="KW-0805">Transcription regulation</keyword>
<dbReference type="PANTHER" id="PTHR30136">
    <property type="entry name" value="HELIX-TURN-HELIX TRANSCRIPTIONAL REGULATOR, ICLR FAMILY"/>
    <property type="match status" value="1"/>
</dbReference>
<dbReference type="PANTHER" id="PTHR30136:SF24">
    <property type="entry name" value="HTH-TYPE TRANSCRIPTIONAL REPRESSOR ALLR"/>
    <property type="match status" value="1"/>
</dbReference>
<evidence type="ECO:0000256" key="3">
    <source>
        <dbReference type="ARBA" id="ARBA00023163"/>
    </source>
</evidence>
<evidence type="ECO:0000259" key="5">
    <source>
        <dbReference type="PROSITE" id="PS51078"/>
    </source>
</evidence>
<dbReference type="SMART" id="SM00346">
    <property type="entry name" value="HTH_ICLR"/>
    <property type="match status" value="1"/>
</dbReference>
<protein>
    <submittedName>
        <fullName evidence="6">IclR family transcriptional regulator</fullName>
    </submittedName>
</protein>
<accession>A0ABP3QGU7</accession>
<dbReference type="Gene3D" id="1.10.10.10">
    <property type="entry name" value="Winged helix-like DNA-binding domain superfamily/Winged helix DNA-binding domain"/>
    <property type="match status" value="1"/>
</dbReference>
<name>A0ABP3QGU7_9ACTN</name>
<dbReference type="SUPFAM" id="SSF46785">
    <property type="entry name" value="Winged helix' DNA-binding domain"/>
    <property type="match status" value="1"/>
</dbReference>
<keyword evidence="7" id="KW-1185">Reference proteome</keyword>
<dbReference type="EMBL" id="BAAACA010000009">
    <property type="protein sequence ID" value="GAA0589728.1"/>
    <property type="molecule type" value="Genomic_DNA"/>
</dbReference>
<dbReference type="Proteomes" id="UP001500668">
    <property type="component" value="Unassembled WGS sequence"/>
</dbReference>
<dbReference type="InterPro" id="IPR014757">
    <property type="entry name" value="Tscrpt_reg_IclR_C"/>
</dbReference>
<comment type="caution">
    <text evidence="6">The sequence shown here is derived from an EMBL/GenBank/DDBJ whole genome shotgun (WGS) entry which is preliminary data.</text>
</comment>
<organism evidence="6 7">
    <name type="scientific">Streptomyces crystallinus</name>
    <dbReference type="NCBI Taxonomy" id="68191"/>
    <lineage>
        <taxon>Bacteria</taxon>
        <taxon>Bacillati</taxon>
        <taxon>Actinomycetota</taxon>
        <taxon>Actinomycetes</taxon>
        <taxon>Kitasatosporales</taxon>
        <taxon>Streptomycetaceae</taxon>
        <taxon>Streptomyces</taxon>
    </lineage>
</organism>
<dbReference type="Pfam" id="PF01614">
    <property type="entry name" value="IclR_C"/>
    <property type="match status" value="1"/>
</dbReference>
<evidence type="ECO:0000256" key="2">
    <source>
        <dbReference type="ARBA" id="ARBA00023125"/>
    </source>
</evidence>
<sequence length="250" mass="26251">MEDHGRRPARARGAEGTAGRGVLEGAFSLLEVLARVEEGGLSELAAGAGLPKTTVHRMLDQLVALDAVERRSGRYRMGPAIVRLGRAWSPDRSLRTAAAGPLRHLAAATRASVSISVPGADSPLVVAALPGEVDQVIALRAGSLLPTGSAAEVVLAAARPLAPPEDDCAARWRLRIDAAREQGTAVDHYEADTMVACLAAPVRSPSGKVVAALAVSVLERRRLTAADEPLRRAARMIGANLARLPQAWQR</sequence>
<keyword evidence="3" id="KW-0804">Transcription</keyword>
<reference evidence="7" key="1">
    <citation type="journal article" date="2019" name="Int. J. Syst. Evol. Microbiol.">
        <title>The Global Catalogue of Microorganisms (GCM) 10K type strain sequencing project: providing services to taxonomists for standard genome sequencing and annotation.</title>
        <authorList>
            <consortium name="The Broad Institute Genomics Platform"/>
            <consortium name="The Broad Institute Genome Sequencing Center for Infectious Disease"/>
            <person name="Wu L."/>
            <person name="Ma J."/>
        </authorList>
    </citation>
    <scope>NUCLEOTIDE SEQUENCE [LARGE SCALE GENOMIC DNA]</scope>
    <source>
        <strain evidence="7">JCM 5067</strain>
    </source>
</reference>
<dbReference type="PROSITE" id="PS51077">
    <property type="entry name" value="HTH_ICLR"/>
    <property type="match status" value="1"/>
</dbReference>
<dbReference type="Gene3D" id="3.30.450.40">
    <property type="match status" value="1"/>
</dbReference>
<dbReference type="InterPro" id="IPR005471">
    <property type="entry name" value="Tscrpt_reg_IclR_N"/>
</dbReference>
<evidence type="ECO:0000313" key="7">
    <source>
        <dbReference type="Proteomes" id="UP001500668"/>
    </source>
</evidence>
<evidence type="ECO:0000256" key="1">
    <source>
        <dbReference type="ARBA" id="ARBA00023015"/>
    </source>
</evidence>
<dbReference type="Pfam" id="PF09339">
    <property type="entry name" value="HTH_IclR"/>
    <property type="match status" value="1"/>
</dbReference>
<dbReference type="InterPro" id="IPR050707">
    <property type="entry name" value="HTH_MetabolicPath_Reg"/>
</dbReference>
<gene>
    <name evidence="6" type="ORF">GCM10010394_18950</name>
</gene>
<dbReference type="InterPro" id="IPR036388">
    <property type="entry name" value="WH-like_DNA-bd_sf"/>
</dbReference>
<dbReference type="RefSeq" id="WP_344072228.1">
    <property type="nucleotide sequence ID" value="NZ_BAAACA010000009.1"/>
</dbReference>
<feature type="domain" description="HTH iclR-type" evidence="4">
    <location>
        <begin position="20"/>
        <end position="79"/>
    </location>
</feature>
<dbReference type="InterPro" id="IPR036390">
    <property type="entry name" value="WH_DNA-bd_sf"/>
</dbReference>
<keyword evidence="2" id="KW-0238">DNA-binding</keyword>
<proteinExistence type="predicted"/>
<dbReference type="SUPFAM" id="SSF55781">
    <property type="entry name" value="GAF domain-like"/>
    <property type="match status" value="1"/>
</dbReference>
<dbReference type="PROSITE" id="PS51078">
    <property type="entry name" value="ICLR_ED"/>
    <property type="match status" value="1"/>
</dbReference>
<feature type="domain" description="IclR-ED" evidence="5">
    <location>
        <begin position="80"/>
        <end position="243"/>
    </location>
</feature>
<evidence type="ECO:0000259" key="4">
    <source>
        <dbReference type="PROSITE" id="PS51077"/>
    </source>
</evidence>
<dbReference type="InterPro" id="IPR029016">
    <property type="entry name" value="GAF-like_dom_sf"/>
</dbReference>
<evidence type="ECO:0000313" key="6">
    <source>
        <dbReference type="EMBL" id="GAA0589728.1"/>
    </source>
</evidence>